<organism evidence="1 2">
    <name type="scientific">Gordonia humi</name>
    <dbReference type="NCBI Taxonomy" id="686429"/>
    <lineage>
        <taxon>Bacteria</taxon>
        <taxon>Bacillati</taxon>
        <taxon>Actinomycetota</taxon>
        <taxon>Actinomycetes</taxon>
        <taxon>Mycobacteriales</taxon>
        <taxon>Gordoniaceae</taxon>
        <taxon>Gordonia</taxon>
    </lineage>
</organism>
<dbReference type="EMBL" id="JACIFP010000001">
    <property type="protein sequence ID" value="MBB4134507.1"/>
    <property type="molecule type" value="Genomic_DNA"/>
</dbReference>
<reference evidence="1 2" key="1">
    <citation type="submission" date="2020-08" db="EMBL/GenBank/DDBJ databases">
        <title>Sequencing the genomes of 1000 actinobacteria strains.</title>
        <authorList>
            <person name="Klenk H.-P."/>
        </authorList>
    </citation>
    <scope>NUCLEOTIDE SEQUENCE [LARGE SCALE GENOMIC DNA]</scope>
    <source>
        <strain evidence="1 2">DSM 45298</strain>
    </source>
</reference>
<name>A0A840F4M2_9ACTN</name>
<evidence type="ECO:0000313" key="2">
    <source>
        <dbReference type="Proteomes" id="UP000551501"/>
    </source>
</evidence>
<gene>
    <name evidence="1" type="ORF">BKA16_001059</name>
</gene>
<dbReference type="AlphaFoldDB" id="A0A840F4M2"/>
<keyword evidence="2" id="KW-1185">Reference proteome</keyword>
<proteinExistence type="predicted"/>
<accession>A0A840F4M2</accession>
<protein>
    <submittedName>
        <fullName evidence="1">Uncharacterized protein</fullName>
    </submittedName>
</protein>
<comment type="caution">
    <text evidence="1">The sequence shown here is derived from an EMBL/GenBank/DDBJ whole genome shotgun (WGS) entry which is preliminary data.</text>
</comment>
<evidence type="ECO:0000313" key="1">
    <source>
        <dbReference type="EMBL" id="MBB4134507.1"/>
    </source>
</evidence>
<dbReference type="Proteomes" id="UP000551501">
    <property type="component" value="Unassembled WGS sequence"/>
</dbReference>
<sequence length="79" mass="8679">MASPNERLFDDSTFVPFGETRGLPNSLGQLLAELELTTSPEPAVRAGVSRWLSLHTPSQKLARSIRRRGYGDLLKINAA</sequence>